<dbReference type="Gene3D" id="1.10.10.60">
    <property type="entry name" value="Homeodomain-like"/>
    <property type="match status" value="1"/>
</dbReference>
<dbReference type="EMBL" id="JAYWVC010000082">
    <property type="protein sequence ID" value="MED7824731.1"/>
    <property type="molecule type" value="Genomic_DNA"/>
</dbReference>
<evidence type="ECO:0000256" key="4">
    <source>
        <dbReference type="SAM" id="MobiDB-lite"/>
    </source>
</evidence>
<comment type="caution">
    <text evidence="6">The sequence shown here is derived from an EMBL/GenBank/DDBJ whole genome shotgun (WGS) entry which is preliminary data.</text>
</comment>
<dbReference type="SUPFAM" id="SSF46689">
    <property type="entry name" value="Homeodomain-like"/>
    <property type="match status" value="1"/>
</dbReference>
<dbReference type="InterPro" id="IPR009057">
    <property type="entry name" value="Homeodomain-like_sf"/>
</dbReference>
<keyword evidence="1" id="KW-0805">Transcription regulation</keyword>
<dbReference type="SMART" id="SM00342">
    <property type="entry name" value="HTH_ARAC"/>
    <property type="match status" value="1"/>
</dbReference>
<dbReference type="InterPro" id="IPR018060">
    <property type="entry name" value="HTH_AraC"/>
</dbReference>
<accession>A0ABU7FLA3</accession>
<evidence type="ECO:0000256" key="3">
    <source>
        <dbReference type="ARBA" id="ARBA00023163"/>
    </source>
</evidence>
<evidence type="ECO:0000259" key="5">
    <source>
        <dbReference type="PROSITE" id="PS01124"/>
    </source>
</evidence>
<sequence>MTAIHTVVPRGGEGGGRLLRRTPTCLADARADLTPAGLARVGTTAADLTAALLAHHSEQQALLPAGSRQHVLFEQISAYITTHLHDPALTPGSPAAALYISTRCLHGLFQQHAATVGEVIRQQRLARCRRDLADPSPRTVPVSTIAMRWGYPRPSDFTRTFHAAVGVTPSEYRASGQDTDGAHHQGLPSHDLA</sequence>
<dbReference type="PANTHER" id="PTHR43280">
    <property type="entry name" value="ARAC-FAMILY TRANSCRIPTIONAL REGULATOR"/>
    <property type="match status" value="1"/>
</dbReference>
<gene>
    <name evidence="6" type="ORF">VXC91_22735</name>
</gene>
<dbReference type="PROSITE" id="PS01124">
    <property type="entry name" value="HTH_ARAC_FAMILY_2"/>
    <property type="match status" value="1"/>
</dbReference>
<feature type="domain" description="HTH araC/xylS-type" evidence="5">
    <location>
        <begin position="74"/>
        <end position="175"/>
    </location>
</feature>
<dbReference type="PRINTS" id="PR00032">
    <property type="entry name" value="HTHARAC"/>
</dbReference>
<keyword evidence="2" id="KW-0238">DNA-binding</keyword>
<keyword evidence="3" id="KW-0804">Transcription</keyword>
<name>A0ABU7FLA3_9ACTN</name>
<dbReference type="InterPro" id="IPR020449">
    <property type="entry name" value="Tscrpt_reg_AraC-type_HTH"/>
</dbReference>
<feature type="region of interest" description="Disordered" evidence="4">
    <location>
        <begin position="171"/>
        <end position="193"/>
    </location>
</feature>
<dbReference type="RefSeq" id="WP_329509162.1">
    <property type="nucleotide sequence ID" value="NZ_BAAAYZ010000151.1"/>
</dbReference>
<dbReference type="Proteomes" id="UP001333996">
    <property type="component" value="Unassembled WGS sequence"/>
</dbReference>
<dbReference type="PANTHER" id="PTHR43280:SF31">
    <property type="entry name" value="TRANSCRIPTIONAL REGULATORY PROTEIN"/>
    <property type="match status" value="1"/>
</dbReference>
<evidence type="ECO:0000256" key="1">
    <source>
        <dbReference type="ARBA" id="ARBA00023015"/>
    </source>
</evidence>
<dbReference type="Pfam" id="PF12833">
    <property type="entry name" value="HTH_18"/>
    <property type="match status" value="1"/>
</dbReference>
<evidence type="ECO:0000313" key="6">
    <source>
        <dbReference type="EMBL" id="MED7824731.1"/>
    </source>
</evidence>
<proteinExistence type="predicted"/>
<protein>
    <submittedName>
        <fullName evidence="6">Helix-turn-helix transcriptional regulator</fullName>
    </submittedName>
</protein>
<keyword evidence="7" id="KW-1185">Reference proteome</keyword>
<evidence type="ECO:0000313" key="7">
    <source>
        <dbReference type="Proteomes" id="UP001333996"/>
    </source>
</evidence>
<organism evidence="6 7">
    <name type="scientific">Streptomyces chiangmaiensis</name>
    <dbReference type="NCBI Taxonomy" id="766497"/>
    <lineage>
        <taxon>Bacteria</taxon>
        <taxon>Bacillati</taxon>
        <taxon>Actinomycetota</taxon>
        <taxon>Actinomycetes</taxon>
        <taxon>Kitasatosporales</taxon>
        <taxon>Streptomycetaceae</taxon>
        <taxon>Streptomyces</taxon>
    </lineage>
</organism>
<reference evidence="6" key="1">
    <citation type="submission" date="2024-01" db="EMBL/GenBank/DDBJ databases">
        <title>First draft genome sequence data of TA4-1, the type strain of Gram-positive actinobacterium Streptomyces chiangmaiensis.</title>
        <authorList>
            <person name="Yasawong M."/>
            <person name="Nantapong N."/>
        </authorList>
    </citation>
    <scope>NUCLEOTIDE SEQUENCE</scope>
    <source>
        <strain evidence="6">TA4-1</strain>
    </source>
</reference>
<evidence type="ECO:0000256" key="2">
    <source>
        <dbReference type="ARBA" id="ARBA00023125"/>
    </source>
</evidence>